<feature type="binding site" evidence="4">
    <location>
        <position position="322"/>
    </location>
    <ligand>
        <name>S-methyl-5'-thioadenosine</name>
        <dbReference type="ChEBI" id="CHEBI:17509"/>
    </ligand>
</feature>
<evidence type="ECO:0000256" key="4">
    <source>
        <dbReference type="HAMAP-Rule" id="MF_00198"/>
    </source>
</evidence>
<proteinExistence type="inferred from homology"/>
<sequence>MRARTLPALSPRQVRVLLAAAALSSSVSLVLELMLITQASYLLGDHALATGVVVGTFLAAMGLGAWLSQFLATGPDPGLALLQWFLGVELALAPLCLLAPLGLFALFRLGGPVWLGLVVITVLVGALGGMEVPLLTRLLECGQQLRIALARVLALDYLGALVGALLFPLVLLPWLGLLPTAGWLALMPLVSCAVIAAVFPVGRLWRRTIAVAVPVVALAGLGLVPLGDRIEDGLYEDPVVSRLQSRHQRIVLTRRRDDLRLFLDGQLQFSSLDEYRYHEALVHPAMAWHGRPARVLLLGAGDGLALREVLRWPAVRQVDVLELDPAVARLAREQPFLRRLNGASLEDGRVRLVIGDAFDRVRQLQGTYDVIIADFPDPATPALARLYSVTFYGRLLRRLAPDGLLVTQASTPFFSPRVLASIQATLAELRLTTRPYGVDVPSFGPWGFVLAHRGPPRPQPAELPFQGRWIDQGQLERLFPLSRDLALPPGERVLPNRLHRPVLADYQRQGRWRQN</sequence>
<evidence type="ECO:0000256" key="1">
    <source>
        <dbReference type="ARBA" id="ARBA00007867"/>
    </source>
</evidence>
<dbReference type="Pfam" id="PF01564">
    <property type="entry name" value="Spermine_synth"/>
    <property type="match status" value="1"/>
</dbReference>
<comment type="function">
    <text evidence="4">Catalyzes the irreversible transfer of a propylamine group from the amino donor S-adenosylmethioninamine (decarboxy-AdoMet) to putrescine (1,4-diaminobutane) to yield spermidine.</text>
</comment>
<keyword evidence="8" id="KW-1185">Reference proteome</keyword>
<evidence type="ECO:0000256" key="5">
    <source>
        <dbReference type="PROSITE-ProRule" id="PRU00354"/>
    </source>
</evidence>
<organism evidence="7 8">
    <name type="scientific">Cyanobium gracile UHCC 0139</name>
    <dbReference type="NCBI Taxonomy" id="3110308"/>
    <lineage>
        <taxon>Bacteria</taxon>
        <taxon>Bacillati</taxon>
        <taxon>Cyanobacteriota</taxon>
        <taxon>Cyanophyceae</taxon>
        <taxon>Synechococcales</taxon>
        <taxon>Prochlorococcaceae</taxon>
        <taxon>Cyanobium</taxon>
    </lineage>
</organism>
<accession>A0ABU5RSF8</accession>
<feature type="binding site" evidence="4">
    <location>
        <position position="302"/>
    </location>
    <ligand>
        <name>spermidine</name>
        <dbReference type="ChEBI" id="CHEBI:57834"/>
    </ligand>
</feature>
<keyword evidence="2 4" id="KW-0808">Transferase</keyword>
<comment type="caution">
    <text evidence="7">The sequence shown here is derived from an EMBL/GenBank/DDBJ whole genome shotgun (WGS) entry which is preliminary data.</text>
</comment>
<evidence type="ECO:0000256" key="2">
    <source>
        <dbReference type="ARBA" id="ARBA00022679"/>
    </source>
</evidence>
<dbReference type="PROSITE" id="PS51006">
    <property type="entry name" value="PABS_2"/>
    <property type="match status" value="1"/>
</dbReference>
<dbReference type="SUPFAM" id="SSF53335">
    <property type="entry name" value="S-adenosyl-L-methionine-dependent methyltransferases"/>
    <property type="match status" value="1"/>
</dbReference>
<comment type="similarity">
    <text evidence="1 4">Belongs to the spermidine/spermine synthase family.</text>
</comment>
<protein>
    <recommendedName>
        <fullName evidence="4">Polyamine aminopropyltransferase</fullName>
    </recommendedName>
    <alternativeName>
        <fullName evidence="4">Putrescine aminopropyltransferase</fullName>
        <shortName evidence="4">PAPT</shortName>
    </alternativeName>
    <alternativeName>
        <fullName evidence="4">Spermidine synthase</fullName>
        <shortName evidence="4">SPDS</shortName>
        <shortName evidence="4">SPDSY</shortName>
        <ecNumber evidence="4">2.5.1.16</ecNumber>
    </alternativeName>
</protein>
<evidence type="ECO:0000313" key="7">
    <source>
        <dbReference type="EMBL" id="MEA5390679.1"/>
    </source>
</evidence>
<evidence type="ECO:0000256" key="3">
    <source>
        <dbReference type="ARBA" id="ARBA00023115"/>
    </source>
</evidence>
<keyword evidence="4" id="KW-0812">Transmembrane</keyword>
<keyword evidence="3 4" id="KW-0620">Polyamine biosynthesis</keyword>
<feature type="transmembrane region" description="Helical" evidence="4">
    <location>
        <begin position="84"/>
        <end position="107"/>
    </location>
</feature>
<dbReference type="NCBIfam" id="NF002956">
    <property type="entry name" value="PRK03612.1"/>
    <property type="match status" value="1"/>
</dbReference>
<dbReference type="Gene3D" id="3.40.50.150">
    <property type="entry name" value="Vaccinia Virus protein VP39"/>
    <property type="match status" value="1"/>
</dbReference>
<comment type="caution">
    <text evidence="4">Lacks conserved residue(s) required for the propagation of feature annotation.</text>
</comment>
<comment type="subunit">
    <text evidence="4">Homodimer or homotetramer.</text>
</comment>
<dbReference type="RefSeq" id="WP_323304755.1">
    <property type="nucleotide sequence ID" value="NZ_JAYGHX010000002.1"/>
</dbReference>
<feature type="transmembrane region" description="Helical" evidence="4">
    <location>
        <begin position="148"/>
        <end position="175"/>
    </location>
</feature>
<dbReference type="Proteomes" id="UP001304461">
    <property type="component" value="Unassembled WGS sequence"/>
</dbReference>
<feature type="transmembrane region" description="Helical" evidence="4">
    <location>
        <begin position="181"/>
        <end position="201"/>
    </location>
</feature>
<feature type="binding site" evidence="4">
    <location>
        <begin position="356"/>
        <end position="357"/>
    </location>
    <ligand>
        <name>S-methyl-5'-thioadenosine</name>
        <dbReference type="ChEBI" id="CHEBI:17509"/>
    </ligand>
</feature>
<feature type="binding site" evidence="4">
    <location>
        <position position="248"/>
    </location>
    <ligand>
        <name>S-methyl-5'-thioadenosine</name>
        <dbReference type="ChEBI" id="CHEBI:17509"/>
    </ligand>
</feature>
<feature type="transmembrane region" description="Helical" evidence="4">
    <location>
        <begin position="16"/>
        <end position="36"/>
    </location>
</feature>
<feature type="transmembrane region" description="Helical" evidence="4">
    <location>
        <begin position="208"/>
        <end position="227"/>
    </location>
</feature>
<feature type="active site" description="Proton acceptor" evidence="4 5">
    <location>
        <position position="374"/>
    </location>
</feature>
<dbReference type="PANTHER" id="PTHR43317">
    <property type="entry name" value="THERMOSPERMINE SYNTHASE ACAULIS5"/>
    <property type="match status" value="1"/>
</dbReference>
<dbReference type="GO" id="GO:0004766">
    <property type="term" value="F:spermidine synthase activity"/>
    <property type="evidence" value="ECO:0007669"/>
    <property type="project" value="UniProtKB-EC"/>
</dbReference>
<dbReference type="EC" id="2.5.1.16" evidence="4"/>
<dbReference type="EMBL" id="JAYGHX010000002">
    <property type="protein sequence ID" value="MEA5390679.1"/>
    <property type="molecule type" value="Genomic_DNA"/>
</dbReference>
<feature type="domain" description="PABS" evidence="6">
    <location>
        <begin position="212"/>
        <end position="453"/>
    </location>
</feature>
<evidence type="ECO:0000313" key="8">
    <source>
        <dbReference type="Proteomes" id="UP001304461"/>
    </source>
</evidence>
<keyword evidence="4" id="KW-0472">Membrane</keyword>
<comment type="subcellular location">
    <subcellularLocation>
        <location evidence="4">Cell membrane</location>
        <topology evidence="4">Multi-pass membrane protein</topology>
    </subcellularLocation>
</comment>
<dbReference type="HAMAP" id="MF_00198">
    <property type="entry name" value="Spermidine_synth"/>
    <property type="match status" value="1"/>
</dbReference>
<feature type="transmembrane region" description="Helical" evidence="4">
    <location>
        <begin position="113"/>
        <end position="136"/>
    </location>
</feature>
<dbReference type="PANTHER" id="PTHR43317:SF1">
    <property type="entry name" value="THERMOSPERMINE SYNTHASE ACAULIS5"/>
    <property type="match status" value="1"/>
</dbReference>
<comment type="pathway">
    <text evidence="4">Amine and polyamine biosynthesis; spermidine biosynthesis; spermidine from putrescine: step 1/1.</text>
</comment>
<keyword evidence="4" id="KW-0745">Spermidine biosynthesis</keyword>
<dbReference type="InterPro" id="IPR030374">
    <property type="entry name" value="PABS"/>
</dbReference>
<feature type="transmembrane region" description="Helical" evidence="4">
    <location>
        <begin position="48"/>
        <end position="72"/>
    </location>
</feature>
<feature type="binding site" evidence="4">
    <location>
        <position position="278"/>
    </location>
    <ligand>
        <name>spermidine</name>
        <dbReference type="ChEBI" id="CHEBI:57834"/>
    </ligand>
</feature>
<dbReference type="CDD" id="cd02440">
    <property type="entry name" value="AdoMet_MTases"/>
    <property type="match status" value="1"/>
</dbReference>
<dbReference type="InterPro" id="IPR029063">
    <property type="entry name" value="SAM-dependent_MTases_sf"/>
</dbReference>
<keyword evidence="4" id="KW-1003">Cell membrane</keyword>
<comment type="catalytic activity">
    <reaction evidence="4">
        <text>S-adenosyl 3-(methylsulfanyl)propylamine + putrescine = S-methyl-5'-thioadenosine + spermidine + H(+)</text>
        <dbReference type="Rhea" id="RHEA:12721"/>
        <dbReference type="ChEBI" id="CHEBI:15378"/>
        <dbReference type="ChEBI" id="CHEBI:17509"/>
        <dbReference type="ChEBI" id="CHEBI:57443"/>
        <dbReference type="ChEBI" id="CHEBI:57834"/>
        <dbReference type="ChEBI" id="CHEBI:326268"/>
        <dbReference type="EC" id="2.5.1.16"/>
    </reaction>
</comment>
<feature type="binding site" evidence="4">
    <location>
        <position position="381"/>
    </location>
    <ligand>
        <name>S-methyl-5'-thioadenosine</name>
        <dbReference type="ChEBI" id="CHEBI:17509"/>
    </ligand>
</feature>
<gene>
    <name evidence="4" type="primary">speE</name>
    <name evidence="7" type="ORF">VB738_05315</name>
</gene>
<keyword evidence="4" id="KW-1133">Transmembrane helix</keyword>
<evidence type="ECO:0000259" key="6">
    <source>
        <dbReference type="PROSITE" id="PS51006"/>
    </source>
</evidence>
<dbReference type="InterPro" id="IPR001045">
    <property type="entry name" value="Spermi_synthase"/>
</dbReference>
<reference evidence="7 8" key="1">
    <citation type="submission" date="2023-12" db="EMBL/GenBank/DDBJ databases">
        <title>Baltic Sea Cyanobacteria.</title>
        <authorList>
            <person name="Delbaje E."/>
            <person name="Fewer D.P."/>
            <person name="Shishido T.K."/>
        </authorList>
    </citation>
    <scope>NUCLEOTIDE SEQUENCE [LARGE SCALE GENOMIC DNA]</scope>
    <source>
        <strain evidence="7 8">UHCC 0139</strain>
    </source>
</reference>
<name>A0ABU5RSF8_9CYAN</name>